<feature type="transmembrane region" description="Helical" evidence="6">
    <location>
        <begin position="199"/>
        <end position="220"/>
    </location>
</feature>
<keyword evidence="3 6" id="KW-0812">Transmembrane</keyword>
<dbReference type="InterPro" id="IPR002549">
    <property type="entry name" value="AI-2E-like"/>
</dbReference>
<gene>
    <name evidence="7" type="ORF">GCM10010831_22120</name>
</gene>
<dbReference type="AlphaFoldDB" id="A0A916ZZZ9"/>
<protein>
    <submittedName>
        <fullName evidence="7">AI-2E family transporter</fullName>
    </submittedName>
</protein>
<comment type="similarity">
    <text evidence="2">Belongs to the autoinducer-2 exporter (AI-2E) (TC 2.A.86) family.</text>
</comment>
<dbReference type="PANTHER" id="PTHR21716:SF4">
    <property type="entry name" value="TRANSMEMBRANE PROTEIN 245"/>
    <property type="match status" value="1"/>
</dbReference>
<evidence type="ECO:0000256" key="6">
    <source>
        <dbReference type="SAM" id="Phobius"/>
    </source>
</evidence>
<feature type="transmembrane region" description="Helical" evidence="6">
    <location>
        <begin position="141"/>
        <end position="163"/>
    </location>
</feature>
<accession>A0A916ZZZ9</accession>
<dbReference type="Proteomes" id="UP000599688">
    <property type="component" value="Unassembled WGS sequence"/>
</dbReference>
<evidence type="ECO:0000256" key="4">
    <source>
        <dbReference type="ARBA" id="ARBA00022989"/>
    </source>
</evidence>
<dbReference type="PANTHER" id="PTHR21716">
    <property type="entry name" value="TRANSMEMBRANE PROTEIN"/>
    <property type="match status" value="1"/>
</dbReference>
<feature type="transmembrane region" description="Helical" evidence="6">
    <location>
        <begin position="254"/>
        <end position="276"/>
    </location>
</feature>
<dbReference type="RefSeq" id="WP_188406927.1">
    <property type="nucleotide sequence ID" value="NZ_BMGL01000013.1"/>
</dbReference>
<sequence length="347" mass="38544">MSNQKISTSLIRQIFTLLLIIILAGLILSKTFPYLSGVLGAIALFVIFKKSMAKMRAKKWNPFFASSLILFISTILIILPVFTIVYLMTNKIGQAVKNSEQLVKAFKNQLVIIEDYLGFELASQLDPNSVTDWVSSSLKGLATGTFDVFIALTIMYFLLYYMLINYKKLQQTLEAYVPIGVENFKRIGNEAYQKVKANAIGIPLVALFQGLIALIGFWIFDVPNPWFWFVITSVGSVLPFVGTAIGILPVSIILFAEGATASGIGILVYGFVVVGASDNLIRLYVLKKMADEHPLITLFGVIIGVPLFGFIGLIFGPLLISLFLLIMKIYKEEYGKESKIETHEKII</sequence>
<dbReference type="Pfam" id="PF01594">
    <property type="entry name" value="AI-2E_transport"/>
    <property type="match status" value="1"/>
</dbReference>
<evidence type="ECO:0000256" key="1">
    <source>
        <dbReference type="ARBA" id="ARBA00004141"/>
    </source>
</evidence>
<feature type="transmembrane region" description="Helical" evidence="6">
    <location>
        <begin position="226"/>
        <end position="247"/>
    </location>
</feature>
<dbReference type="EMBL" id="BMGL01000013">
    <property type="protein sequence ID" value="GGE20592.1"/>
    <property type="molecule type" value="Genomic_DNA"/>
</dbReference>
<evidence type="ECO:0000256" key="5">
    <source>
        <dbReference type="ARBA" id="ARBA00023136"/>
    </source>
</evidence>
<evidence type="ECO:0000256" key="2">
    <source>
        <dbReference type="ARBA" id="ARBA00009773"/>
    </source>
</evidence>
<feature type="transmembrane region" description="Helical" evidence="6">
    <location>
        <begin position="296"/>
        <end position="326"/>
    </location>
</feature>
<keyword evidence="8" id="KW-1185">Reference proteome</keyword>
<evidence type="ECO:0000313" key="8">
    <source>
        <dbReference type="Proteomes" id="UP000599688"/>
    </source>
</evidence>
<feature type="transmembrane region" description="Helical" evidence="6">
    <location>
        <begin position="34"/>
        <end position="51"/>
    </location>
</feature>
<dbReference type="GO" id="GO:0016020">
    <property type="term" value="C:membrane"/>
    <property type="evidence" value="ECO:0007669"/>
    <property type="project" value="UniProtKB-SubCell"/>
</dbReference>
<comment type="caution">
    <text evidence="7">The sequence shown here is derived from an EMBL/GenBank/DDBJ whole genome shotgun (WGS) entry which is preliminary data.</text>
</comment>
<comment type="subcellular location">
    <subcellularLocation>
        <location evidence="1">Membrane</location>
        <topology evidence="1">Multi-pass membrane protein</topology>
    </subcellularLocation>
</comment>
<evidence type="ECO:0000256" key="3">
    <source>
        <dbReference type="ARBA" id="ARBA00022692"/>
    </source>
</evidence>
<feature type="transmembrane region" description="Helical" evidence="6">
    <location>
        <begin position="9"/>
        <end position="28"/>
    </location>
</feature>
<proteinExistence type="inferred from homology"/>
<name>A0A916ZZZ9_9FLAO</name>
<organism evidence="7 8">
    <name type="scientific">Psychroflexus salis</name>
    <dbReference type="NCBI Taxonomy" id="1526574"/>
    <lineage>
        <taxon>Bacteria</taxon>
        <taxon>Pseudomonadati</taxon>
        <taxon>Bacteroidota</taxon>
        <taxon>Flavobacteriia</taxon>
        <taxon>Flavobacteriales</taxon>
        <taxon>Flavobacteriaceae</taxon>
        <taxon>Psychroflexus</taxon>
    </lineage>
</organism>
<evidence type="ECO:0000313" key="7">
    <source>
        <dbReference type="EMBL" id="GGE20592.1"/>
    </source>
</evidence>
<keyword evidence="5 6" id="KW-0472">Membrane</keyword>
<reference evidence="7 8" key="1">
    <citation type="journal article" date="2014" name="Int. J. Syst. Evol. Microbiol.">
        <title>Complete genome sequence of Corynebacterium casei LMG S-19264T (=DSM 44701T), isolated from a smear-ripened cheese.</title>
        <authorList>
            <consortium name="US DOE Joint Genome Institute (JGI-PGF)"/>
            <person name="Walter F."/>
            <person name="Albersmeier A."/>
            <person name="Kalinowski J."/>
            <person name="Ruckert C."/>
        </authorList>
    </citation>
    <scope>NUCLEOTIDE SEQUENCE [LARGE SCALE GENOMIC DNA]</scope>
    <source>
        <strain evidence="7 8">CGMCC 1.12925</strain>
    </source>
</reference>
<feature type="transmembrane region" description="Helical" evidence="6">
    <location>
        <begin position="63"/>
        <end position="88"/>
    </location>
</feature>
<keyword evidence="4 6" id="KW-1133">Transmembrane helix</keyword>